<name>A0A0A8E5N2_9GAMM</name>
<dbReference type="PANTHER" id="PTHR12526:SF630">
    <property type="entry name" value="GLYCOSYLTRANSFERASE"/>
    <property type="match status" value="1"/>
</dbReference>
<evidence type="ECO:0000313" key="3">
    <source>
        <dbReference type="Proteomes" id="UP000031104"/>
    </source>
</evidence>
<dbReference type="Proteomes" id="UP000031104">
    <property type="component" value="Chromosome"/>
</dbReference>
<dbReference type="SUPFAM" id="SSF53756">
    <property type="entry name" value="UDP-Glycosyltransferase/glycogen phosphorylase"/>
    <property type="match status" value="1"/>
</dbReference>
<keyword evidence="3" id="KW-1185">Reference proteome</keyword>
<dbReference type="PANTHER" id="PTHR12526">
    <property type="entry name" value="GLYCOSYLTRANSFERASE"/>
    <property type="match status" value="1"/>
</dbReference>
<dbReference type="InterPro" id="IPR001296">
    <property type="entry name" value="Glyco_trans_1"/>
</dbReference>
<evidence type="ECO:0000259" key="1">
    <source>
        <dbReference type="Pfam" id="PF00534"/>
    </source>
</evidence>
<dbReference type="STRING" id="594679.SD28_06605"/>
<dbReference type="Gene3D" id="3.40.50.2000">
    <property type="entry name" value="Glycogen Phosphorylase B"/>
    <property type="match status" value="2"/>
</dbReference>
<keyword evidence="2" id="KW-0808">Transferase</keyword>
<organism evidence="2 3">
    <name type="scientific">Allofrancisella guangzhouensis</name>
    <dbReference type="NCBI Taxonomy" id="594679"/>
    <lineage>
        <taxon>Bacteria</taxon>
        <taxon>Pseudomonadati</taxon>
        <taxon>Pseudomonadota</taxon>
        <taxon>Gammaproteobacteria</taxon>
        <taxon>Thiotrichales</taxon>
        <taxon>Francisellaceae</taxon>
        <taxon>Allofrancisella</taxon>
    </lineage>
</organism>
<dbReference type="CDD" id="cd03801">
    <property type="entry name" value="GT4_PimA-like"/>
    <property type="match status" value="1"/>
</dbReference>
<dbReference type="GO" id="GO:0016757">
    <property type="term" value="F:glycosyltransferase activity"/>
    <property type="evidence" value="ECO:0007669"/>
    <property type="project" value="InterPro"/>
</dbReference>
<dbReference type="GO" id="GO:1901135">
    <property type="term" value="P:carbohydrate derivative metabolic process"/>
    <property type="evidence" value="ECO:0007669"/>
    <property type="project" value="UniProtKB-ARBA"/>
</dbReference>
<reference evidence="2 3" key="1">
    <citation type="submission" date="2014-12" db="EMBL/GenBank/DDBJ databases">
        <title>Complete genome sequence of Francisella guanzhouensis strain 08HL01032 isolated from air-conditioning system in China.</title>
        <authorList>
            <person name="Svensson D."/>
            <person name="Ohrman C."/>
            <person name="Backman S."/>
            <person name="Karlsson E."/>
            <person name="Nilsson E."/>
            <person name="Bystrom M."/>
            <person name="Larkeryd A."/>
            <person name="Stenberg P."/>
            <person name="Scholtz H.C."/>
            <person name="Forsman M."/>
            <person name="Sjodin A."/>
        </authorList>
    </citation>
    <scope>NUCLEOTIDE SEQUENCE [LARGE SCALE GENOMIC DNA]</scope>
    <source>
        <strain evidence="2 3">08HL01032</strain>
    </source>
</reference>
<protein>
    <submittedName>
        <fullName evidence="2">Glycosyl transferase family 1</fullName>
    </submittedName>
</protein>
<evidence type="ECO:0000313" key="2">
    <source>
        <dbReference type="EMBL" id="AJC49318.1"/>
    </source>
</evidence>
<dbReference type="RefSeq" id="WP_039125268.1">
    <property type="nucleotide sequence ID" value="NZ_CP010427.1"/>
</dbReference>
<proteinExistence type="predicted"/>
<dbReference type="Pfam" id="PF00534">
    <property type="entry name" value="Glycos_transf_1"/>
    <property type="match status" value="1"/>
</dbReference>
<gene>
    <name evidence="2" type="ORF">SD28_06605</name>
</gene>
<feature type="domain" description="Glycosyl transferase family 1" evidence="1">
    <location>
        <begin position="148"/>
        <end position="310"/>
    </location>
</feature>
<sequence length="341" mass="38480">MKNVLVIAPSLGRRFSGINSSMLAVIPEQAKLINIVGLGFNLNSNDIKTITFKQFLFGCWRDKWRIWHARRNIDMLVGIILKHIFRYKLILVFTTAGARKRSRVQKFYCSKMQAIIPVSKIAASRFDEQFEIVPHGVDIQKFHPSIPQQTNFKIGFFGRVKKTKGIGEFVDAMIEVLPENPKWIANIYGETTSKNNDLELSLKEKIKASKLEERIIFNGFVNFKEAPGCYRNLDIVVCPSYTEGFGLPALEAMASKCAVIATKAGAWSEIITNGKNGYLVDPQSSEQIAEKLDILMSDDSLREKIAQNGYDLVTSKYKIQNEAEGIQKIYDKLLTSCHTAT</sequence>
<dbReference type="AlphaFoldDB" id="A0A0A8E5N2"/>
<dbReference type="KEGG" id="fgu:SD28_06605"/>
<accession>A0A0A8E5N2</accession>
<dbReference type="EMBL" id="CP010427">
    <property type="protein sequence ID" value="AJC49318.1"/>
    <property type="molecule type" value="Genomic_DNA"/>
</dbReference>
<dbReference type="HOGENOM" id="CLU_009583_1_0_6"/>